<comment type="caution">
    <text evidence="8">The sequence shown here is derived from an EMBL/GenBank/DDBJ whole genome shotgun (WGS) entry which is preliminary data.</text>
</comment>
<dbReference type="SMART" id="SM00382">
    <property type="entry name" value="AAA"/>
    <property type="match status" value="1"/>
</dbReference>
<dbReference type="PROSITE" id="PS51755">
    <property type="entry name" value="OMPR_PHOB"/>
    <property type="match status" value="1"/>
</dbReference>
<keyword evidence="9" id="KW-1185">Reference proteome</keyword>
<reference evidence="8 9" key="1">
    <citation type="journal article" date="2021" name="Arch. Microbiol.">
        <title>Myceligenerans indicum sp. nov., an actinobacterium isolated from mangrove sediment of Sundarbans, India.</title>
        <authorList>
            <person name="Asha K."/>
            <person name="Bhadury P."/>
        </authorList>
    </citation>
    <scope>NUCLEOTIDE SEQUENCE [LARGE SCALE GENOMIC DNA]</scope>
    <source>
        <strain evidence="8 9">I2</strain>
    </source>
</reference>
<dbReference type="Pfam" id="PF13191">
    <property type="entry name" value="AAA_16"/>
    <property type="match status" value="1"/>
</dbReference>
<dbReference type="Gene3D" id="1.10.10.10">
    <property type="entry name" value="Winged helix-like DNA-binding domain superfamily/Winged helix DNA-binding domain"/>
    <property type="match status" value="1"/>
</dbReference>
<dbReference type="PANTHER" id="PTHR35807:SF1">
    <property type="entry name" value="TRANSCRIPTIONAL REGULATOR REDD"/>
    <property type="match status" value="1"/>
</dbReference>
<keyword evidence="4" id="KW-0804">Transcription</keyword>
<dbReference type="SUPFAM" id="SSF52540">
    <property type="entry name" value="P-loop containing nucleoside triphosphate hydrolases"/>
    <property type="match status" value="1"/>
</dbReference>
<dbReference type="InterPro" id="IPR051677">
    <property type="entry name" value="AfsR-DnrI-RedD_regulator"/>
</dbReference>
<dbReference type="Pfam" id="PF03704">
    <property type="entry name" value="BTAD"/>
    <property type="match status" value="1"/>
</dbReference>
<dbReference type="RefSeq" id="WP_201849356.1">
    <property type="nucleotide sequence ID" value="NZ_JABBYC010000037.1"/>
</dbReference>
<feature type="region of interest" description="Disordered" evidence="6">
    <location>
        <begin position="945"/>
        <end position="975"/>
    </location>
</feature>
<dbReference type="InterPro" id="IPR027417">
    <property type="entry name" value="P-loop_NTPase"/>
</dbReference>
<evidence type="ECO:0000256" key="2">
    <source>
        <dbReference type="ARBA" id="ARBA00023015"/>
    </source>
</evidence>
<proteinExistence type="inferred from homology"/>
<evidence type="ECO:0000313" key="9">
    <source>
        <dbReference type="Proteomes" id="UP000675409"/>
    </source>
</evidence>
<dbReference type="Proteomes" id="UP000675409">
    <property type="component" value="Unassembled WGS sequence"/>
</dbReference>
<feature type="compositionally biased region" description="Low complexity" evidence="6">
    <location>
        <begin position="945"/>
        <end position="965"/>
    </location>
</feature>
<dbReference type="InterPro" id="IPR041664">
    <property type="entry name" value="AAA_16"/>
</dbReference>
<dbReference type="InterPro" id="IPR005158">
    <property type="entry name" value="BTAD"/>
</dbReference>
<name>A0ABS1LP19_9MICO</name>
<evidence type="ECO:0000256" key="4">
    <source>
        <dbReference type="ARBA" id="ARBA00023163"/>
    </source>
</evidence>
<protein>
    <submittedName>
        <fullName evidence="8">Tetratricopeptide repeat protein</fullName>
    </submittedName>
</protein>
<feature type="DNA-binding region" description="OmpR/PhoB-type" evidence="5">
    <location>
        <begin position="1"/>
        <end position="91"/>
    </location>
</feature>
<keyword evidence="3 5" id="KW-0238">DNA-binding</keyword>
<dbReference type="CDD" id="cd15831">
    <property type="entry name" value="BTAD"/>
    <property type="match status" value="1"/>
</dbReference>
<dbReference type="Pfam" id="PF13424">
    <property type="entry name" value="TPR_12"/>
    <property type="match status" value="1"/>
</dbReference>
<dbReference type="InterPro" id="IPR036388">
    <property type="entry name" value="WH-like_DNA-bd_sf"/>
</dbReference>
<evidence type="ECO:0000256" key="1">
    <source>
        <dbReference type="ARBA" id="ARBA00005820"/>
    </source>
</evidence>
<sequence length="975" mass="104474">MRVRILGSPEISDGGAWHPVTGKCRSVLGSLVARAPHPVTVAGIIDDVWCQNAPESAPTQVYGYVSKLRRLLGGLGSDIIRRRGAGYLLSAGEVGVDAQRFEREVHQGLDTFRTGRISDARDMLSAALSLWRGDPFDGASPGAAAQALAVRLEDLRMTAVEHVLEARIERGEHEVVVGELQERARRHPFREQLRRQLLVALYRSGREAEALLEYDRLRQTLADELGTDPSPATRAVHQQILDRDLPPARRQATAVTAAPAPARPVRQLPPGVADFAGRSAELRTLEAYVREHDCADAPAVVVVSGAPGTGKSTIVLRLARALGDRYPDMQLHLDLGGTSAAPREPGELLATLLHGLGRFGHPLPDSVEARAALFRSLMSDRRTLLVLDDAAHAGQVRALLPSNGLSAVLVTSRNGLTELPGARHLQLGALLPEDAEELLARIVGPSRVEREPAEAREIVRLCGYLPLSIRIAGGKLLSRPSWPLRQFLARLTDESRRLAELSLGSLDVRASVDLSIRSLPPQAALAFDLLGLLGPDDQPGWVLGALTDHADHEPVMEVLLDGGLVQAVRHDGAGQARYRMHDLIRVYARERATRRGAEVCRPAADRVVRGWGILANRAREGRPPSLFDPLGGGSAAAADDAVRAVVRPVETVVRDAPAWLAAERHALLGAVQLARAWELAGPGARLVEELAPLYDQQALYDDWRAGAQSMLTVPGLDPMAEGALRRGLGQVMIYANEFEAATEQLHGAERAYAARGHRLGVAMSLAGLGTVHRFCGRLPEAAECLRDALGPVVEAGDPPREALLRGSIGRVLVAQGHPAEARPWFAAALRLARGSGDRHREAVTLRDLGLLEHDLGNPRQAAADLGRALAVFRGLDDERCTATTLLRWGAILLDEKDAARAAAVLTEAAAVFRRIGLWDGEARCRSLLREAGALGPAGAGPVLPARRGGAARAGGAPRQAQGAPVRDAPCGHGVR</sequence>
<gene>
    <name evidence="8" type="ORF">HGK34_16385</name>
</gene>
<evidence type="ECO:0000259" key="7">
    <source>
        <dbReference type="PROSITE" id="PS51755"/>
    </source>
</evidence>
<feature type="domain" description="OmpR/PhoB-type" evidence="7">
    <location>
        <begin position="1"/>
        <end position="91"/>
    </location>
</feature>
<dbReference type="InterPro" id="IPR003593">
    <property type="entry name" value="AAA+_ATPase"/>
</dbReference>
<dbReference type="SUPFAM" id="SSF48452">
    <property type="entry name" value="TPR-like"/>
    <property type="match status" value="2"/>
</dbReference>
<dbReference type="InterPro" id="IPR001867">
    <property type="entry name" value="OmpR/PhoB-type_DNA-bd"/>
</dbReference>
<dbReference type="SMART" id="SM00862">
    <property type="entry name" value="Trans_reg_C"/>
    <property type="match status" value="1"/>
</dbReference>
<dbReference type="Gene3D" id="1.25.40.10">
    <property type="entry name" value="Tetratricopeptide repeat domain"/>
    <property type="match status" value="2"/>
</dbReference>
<dbReference type="InterPro" id="IPR011990">
    <property type="entry name" value="TPR-like_helical_dom_sf"/>
</dbReference>
<comment type="similarity">
    <text evidence="1">Belongs to the AfsR/DnrI/RedD regulatory family.</text>
</comment>
<dbReference type="SMART" id="SM01043">
    <property type="entry name" value="BTAD"/>
    <property type="match status" value="1"/>
</dbReference>
<accession>A0ABS1LP19</accession>
<organism evidence="8 9">
    <name type="scientific">Myceligenerans indicum</name>
    <dbReference type="NCBI Taxonomy" id="2593663"/>
    <lineage>
        <taxon>Bacteria</taxon>
        <taxon>Bacillati</taxon>
        <taxon>Actinomycetota</taxon>
        <taxon>Actinomycetes</taxon>
        <taxon>Micrococcales</taxon>
        <taxon>Promicromonosporaceae</taxon>
        <taxon>Myceligenerans</taxon>
    </lineage>
</organism>
<evidence type="ECO:0000256" key="6">
    <source>
        <dbReference type="SAM" id="MobiDB-lite"/>
    </source>
</evidence>
<dbReference type="InterPro" id="IPR016032">
    <property type="entry name" value="Sig_transdc_resp-reg_C-effctor"/>
</dbReference>
<dbReference type="Gene3D" id="3.40.50.300">
    <property type="entry name" value="P-loop containing nucleotide triphosphate hydrolases"/>
    <property type="match status" value="1"/>
</dbReference>
<dbReference type="EMBL" id="JABBYC010000037">
    <property type="protein sequence ID" value="MBL0887839.1"/>
    <property type="molecule type" value="Genomic_DNA"/>
</dbReference>
<evidence type="ECO:0000256" key="3">
    <source>
        <dbReference type="ARBA" id="ARBA00023125"/>
    </source>
</evidence>
<dbReference type="SUPFAM" id="SSF46894">
    <property type="entry name" value="C-terminal effector domain of the bipartite response regulators"/>
    <property type="match status" value="1"/>
</dbReference>
<evidence type="ECO:0000313" key="8">
    <source>
        <dbReference type="EMBL" id="MBL0887839.1"/>
    </source>
</evidence>
<evidence type="ECO:0000256" key="5">
    <source>
        <dbReference type="PROSITE-ProRule" id="PRU01091"/>
    </source>
</evidence>
<dbReference type="PRINTS" id="PR00364">
    <property type="entry name" value="DISEASERSIST"/>
</dbReference>
<keyword evidence="2" id="KW-0805">Transcription regulation</keyword>
<dbReference type="PANTHER" id="PTHR35807">
    <property type="entry name" value="TRANSCRIPTIONAL REGULATOR REDD-RELATED"/>
    <property type="match status" value="1"/>
</dbReference>